<name>A0A2T5GPC3_9SPHN</name>
<dbReference type="Proteomes" id="UP000244189">
    <property type="component" value="Unassembled WGS sequence"/>
</dbReference>
<proteinExistence type="predicted"/>
<gene>
    <name evidence="1" type="ORF">C8J26_1492</name>
</gene>
<dbReference type="EMBL" id="QAOG01000002">
    <property type="protein sequence ID" value="PTQ61169.1"/>
    <property type="molecule type" value="Genomic_DNA"/>
</dbReference>
<evidence type="ECO:0000313" key="1">
    <source>
        <dbReference type="EMBL" id="PTQ61169.1"/>
    </source>
</evidence>
<organism evidence="1 2">
    <name type="scientific">Sphingomonas aurantiaca</name>
    <dbReference type="NCBI Taxonomy" id="185949"/>
    <lineage>
        <taxon>Bacteria</taxon>
        <taxon>Pseudomonadati</taxon>
        <taxon>Pseudomonadota</taxon>
        <taxon>Alphaproteobacteria</taxon>
        <taxon>Sphingomonadales</taxon>
        <taxon>Sphingomonadaceae</taxon>
        <taxon>Sphingomonas</taxon>
    </lineage>
</organism>
<reference evidence="1 2" key="1">
    <citation type="submission" date="2018-04" db="EMBL/GenBank/DDBJ databases">
        <title>Genomic Encyclopedia of Type Strains, Phase III (KMG-III): the genomes of soil and plant-associated and newly described type strains.</title>
        <authorList>
            <person name="Whitman W."/>
        </authorList>
    </citation>
    <scope>NUCLEOTIDE SEQUENCE [LARGE SCALE GENOMIC DNA]</scope>
    <source>
        <strain evidence="1 2">MA101b</strain>
    </source>
</reference>
<evidence type="ECO:0000313" key="2">
    <source>
        <dbReference type="Proteomes" id="UP000244189"/>
    </source>
</evidence>
<comment type="caution">
    <text evidence="1">The sequence shown here is derived from an EMBL/GenBank/DDBJ whole genome shotgun (WGS) entry which is preliminary data.</text>
</comment>
<dbReference type="AlphaFoldDB" id="A0A2T5GPC3"/>
<dbReference type="RefSeq" id="WP_107957335.1">
    <property type="nucleotide sequence ID" value="NZ_JASPFP010000001.1"/>
</dbReference>
<accession>A0A2T5GPC3</accession>
<sequence length="89" mass="9979">MATYPELQTDPEDKNLVILQSLICLLREKNVLTRADIEELCETVKRRANNHDSDPLPCQVTGARAAATEVAQIGDYIGRKYGGKHRRSI</sequence>
<protein>
    <submittedName>
        <fullName evidence="1">Uncharacterized protein</fullName>
    </submittedName>
</protein>
<keyword evidence="2" id="KW-1185">Reference proteome</keyword>